<dbReference type="AlphaFoldDB" id="A0A1B6DAR1"/>
<dbReference type="EMBL" id="GEDC01014507">
    <property type="protein sequence ID" value="JAS22791.1"/>
    <property type="molecule type" value="Transcribed_RNA"/>
</dbReference>
<protein>
    <recommendedName>
        <fullName evidence="3">Sulfotransferase domain-containing protein</fullName>
    </recommendedName>
</protein>
<accession>A0A1B6DAR1</accession>
<dbReference type="SUPFAM" id="SSF52540">
    <property type="entry name" value="P-loop containing nucleoside triphosphate hydrolases"/>
    <property type="match status" value="1"/>
</dbReference>
<evidence type="ECO:0000256" key="1">
    <source>
        <dbReference type="ARBA" id="ARBA00010236"/>
    </source>
</evidence>
<sequence>MYRSRLCLLGLVLSVYLAGVLFLSSVTLQDQIKVPKGFQNGIVATNRGRAMEIARGVGSRQANLHWCQPLKYITNSKSRPVIALVSFPGSGNTWLRYLLQQATGLYTGSVYKDYGLLKNGFPGESIVNNTVIVVKTHEWGSSARQRFDKAILLIRAPGPAILAEFNRQSGGHIGFASPDRYRRNKGKYWQQFVRDKLRTWRVTNLDWLQNFTGPIHIVLYEELVSNLEWTLRSLVDFLELSVSDSELKCAVNRREGIYKRKQRVFSLDPFTAEMKSCLASEHELVLKELQSYLKSS</sequence>
<name>A0A1B6DAR1_9HEMI</name>
<evidence type="ECO:0000313" key="2">
    <source>
        <dbReference type="EMBL" id="JAS22791.1"/>
    </source>
</evidence>
<dbReference type="Gene3D" id="3.40.50.300">
    <property type="entry name" value="P-loop containing nucleotide triphosphate hydrolases"/>
    <property type="match status" value="1"/>
</dbReference>
<gene>
    <name evidence="2" type="ORF">g.819</name>
</gene>
<reference evidence="2" key="1">
    <citation type="submission" date="2015-12" db="EMBL/GenBank/DDBJ databases">
        <title>De novo transcriptome assembly of four potential Pierce s Disease insect vectors from Arizona vineyards.</title>
        <authorList>
            <person name="Tassone E.E."/>
        </authorList>
    </citation>
    <scope>NUCLEOTIDE SEQUENCE</scope>
</reference>
<proteinExistence type="inferred from homology"/>
<dbReference type="PANTHER" id="PTHR45964:SF5">
    <property type="entry name" value="WSCD FAMILY MEMBER CG9164"/>
    <property type="match status" value="1"/>
</dbReference>
<dbReference type="PANTHER" id="PTHR45964">
    <property type="entry name" value="WSCD FAMILY MEMBER CG9164"/>
    <property type="match status" value="1"/>
</dbReference>
<organism evidence="2">
    <name type="scientific">Clastoptera arizonana</name>
    <name type="common">Arizona spittle bug</name>
    <dbReference type="NCBI Taxonomy" id="38151"/>
    <lineage>
        <taxon>Eukaryota</taxon>
        <taxon>Metazoa</taxon>
        <taxon>Ecdysozoa</taxon>
        <taxon>Arthropoda</taxon>
        <taxon>Hexapoda</taxon>
        <taxon>Insecta</taxon>
        <taxon>Pterygota</taxon>
        <taxon>Neoptera</taxon>
        <taxon>Paraneoptera</taxon>
        <taxon>Hemiptera</taxon>
        <taxon>Auchenorrhyncha</taxon>
        <taxon>Cercopoidea</taxon>
        <taxon>Clastopteridae</taxon>
        <taxon>Clastoptera</taxon>
    </lineage>
</organism>
<dbReference type="InterPro" id="IPR027417">
    <property type="entry name" value="P-loop_NTPase"/>
</dbReference>
<comment type="similarity">
    <text evidence="1">Belongs to the WSCD family.</text>
</comment>
<dbReference type="InterPro" id="IPR051589">
    <property type="entry name" value="Sialate-O-sulfotransferase"/>
</dbReference>
<evidence type="ECO:0008006" key="3">
    <source>
        <dbReference type="Google" id="ProtNLM"/>
    </source>
</evidence>